<proteinExistence type="predicted"/>
<gene>
    <name evidence="1" type="ORF">HN018_10795</name>
</gene>
<dbReference type="Proteomes" id="UP000500767">
    <property type="component" value="Chromosome"/>
</dbReference>
<name>A0A6M8HQ44_9PROT</name>
<evidence type="ECO:0008006" key="3">
    <source>
        <dbReference type="Google" id="ProtNLM"/>
    </source>
</evidence>
<protein>
    <recommendedName>
        <fullName evidence="3">Phage protein D</fullName>
    </recommendedName>
</protein>
<dbReference type="RefSeq" id="WP_171835407.1">
    <property type="nucleotide sequence ID" value="NZ_CP053708.1"/>
</dbReference>
<organism evidence="1 2">
    <name type="scientific">Lichenicola cladoniae</name>
    <dbReference type="NCBI Taxonomy" id="1484109"/>
    <lineage>
        <taxon>Bacteria</taxon>
        <taxon>Pseudomonadati</taxon>
        <taxon>Pseudomonadota</taxon>
        <taxon>Alphaproteobacteria</taxon>
        <taxon>Acetobacterales</taxon>
        <taxon>Acetobacteraceae</taxon>
        <taxon>Lichenicola</taxon>
    </lineage>
</organism>
<evidence type="ECO:0000313" key="2">
    <source>
        <dbReference type="Proteomes" id="UP000500767"/>
    </source>
</evidence>
<dbReference type="KEGG" id="lck:HN018_10795"/>
<sequence>MRLIVDGAVVNGCRSAEIGLPRSSRAASFRIHASATEITRILGLGWVDADQLDVAVEFGMLPSGADEEDLDWVRMVTGVADRISLDQASGTVSFDGRDHAARLIDLALQDGYLNKTASEIAATLAARCQLTADLDPTSKLVGQYYQIQHTKSALAGFSRHANGWDLLAELADLEGYELWVDGTTLHFKKPVSDMSDLFEVHYAPPGIQSASPTLSISHLTMDRSFGLTGSVQVKVSSWNSRQRQQVTARYPQTVTGDIREFQVIKPNLLQDDAELLAQNIFSRLRAHERVISGSMAGELDLTARHRLRLSGTGTSWDRIYTIDRIEREMSLDGGFIQHITARIDSGEGAASG</sequence>
<dbReference type="EMBL" id="CP053708">
    <property type="protein sequence ID" value="QKE90458.1"/>
    <property type="molecule type" value="Genomic_DNA"/>
</dbReference>
<dbReference type="AlphaFoldDB" id="A0A6M8HQ44"/>
<dbReference type="SUPFAM" id="SSF69279">
    <property type="entry name" value="Phage tail proteins"/>
    <property type="match status" value="1"/>
</dbReference>
<reference evidence="1 2" key="1">
    <citation type="journal article" date="2014" name="World J. Microbiol. Biotechnol.">
        <title>Biodiversity and physiological characteristics of Antarctic and Arctic lichens-associated bacteria.</title>
        <authorList>
            <person name="Lee Y.M."/>
            <person name="Kim E.H."/>
            <person name="Lee H.K."/>
            <person name="Hong S.G."/>
        </authorList>
    </citation>
    <scope>NUCLEOTIDE SEQUENCE [LARGE SCALE GENOMIC DNA]</scope>
    <source>
        <strain evidence="1 2">PAMC 26569</strain>
    </source>
</reference>
<accession>A0A6M8HQ44</accession>
<evidence type="ECO:0000313" key="1">
    <source>
        <dbReference type="EMBL" id="QKE90458.1"/>
    </source>
</evidence>
<keyword evidence="2" id="KW-1185">Reference proteome</keyword>